<evidence type="ECO:0000313" key="2">
    <source>
        <dbReference type="Proteomes" id="UP001230649"/>
    </source>
</evidence>
<keyword evidence="2" id="KW-1185">Reference proteome</keyword>
<dbReference type="EMBL" id="JASBWS010000081">
    <property type="protein sequence ID" value="KAJ9099704.1"/>
    <property type="molecule type" value="Genomic_DNA"/>
</dbReference>
<proteinExistence type="predicted"/>
<reference evidence="1" key="1">
    <citation type="submission" date="2023-04" db="EMBL/GenBank/DDBJ databases">
        <title>Draft Genome sequencing of Naganishia species isolated from polar environments using Oxford Nanopore Technology.</title>
        <authorList>
            <person name="Leo P."/>
            <person name="Venkateswaran K."/>
        </authorList>
    </citation>
    <scope>NUCLEOTIDE SEQUENCE</scope>
    <source>
        <strain evidence="1">MNA-CCFEE 5262</strain>
    </source>
</reference>
<dbReference type="Proteomes" id="UP001230649">
    <property type="component" value="Unassembled WGS sequence"/>
</dbReference>
<accession>A0ACC2VL43</accession>
<sequence length="245" mass="26584">MSVQNRVDYPPPTDPPIPATADDTQSLTEKWSVHLPRRLLILPPTALLLGAFIGVSRGGTRARLRFLAENAHRQPTTIQGWYFYTKTRNYRILFGSLREGAKTGVTLGAATALYVLSEEGVRSVRNRLGLTQGISFGGQRVETAEGGDTTTTPANSLGFEWLDGGIAGSILGGVISVFNRFPAPLFARTVLLGTTFGALEGCLRIAQDKIGRLKEEDERRRLEEEAKESVVVEGEGTGNQSAVRV</sequence>
<organism evidence="1 2">
    <name type="scientific">Naganishia adeliensis</name>
    <dbReference type="NCBI Taxonomy" id="92952"/>
    <lineage>
        <taxon>Eukaryota</taxon>
        <taxon>Fungi</taxon>
        <taxon>Dikarya</taxon>
        <taxon>Basidiomycota</taxon>
        <taxon>Agaricomycotina</taxon>
        <taxon>Tremellomycetes</taxon>
        <taxon>Filobasidiales</taxon>
        <taxon>Filobasidiaceae</taxon>
        <taxon>Naganishia</taxon>
    </lineage>
</organism>
<protein>
    <submittedName>
        <fullName evidence="1">Uncharacterized protein</fullName>
    </submittedName>
</protein>
<gene>
    <name evidence="1" type="ORF">QFC20_005638</name>
</gene>
<comment type="caution">
    <text evidence="1">The sequence shown here is derived from an EMBL/GenBank/DDBJ whole genome shotgun (WGS) entry which is preliminary data.</text>
</comment>
<name>A0ACC2VL43_9TREE</name>
<evidence type="ECO:0000313" key="1">
    <source>
        <dbReference type="EMBL" id="KAJ9099704.1"/>
    </source>
</evidence>